<dbReference type="EMBL" id="AVOT02046194">
    <property type="protein sequence ID" value="MBW0541520.1"/>
    <property type="molecule type" value="Genomic_DNA"/>
</dbReference>
<sequence length="227" mass="26021">MHNWHEGVLKHHFCFCWGYDLAFVKNAKNKSDISGSESDVMDMDNVEIFDEEESEDVKVFLPNQLKNNIQTRIQDVIVPNRVSSITSQVGSARNGELKVSKWRALFSVLFPVVVLDSFWEGKSSQRFLTNTESLIKCTAIVGAKSSTKEDAICFSQSYQSYQNTSNESFTNIKITPNHHYAMNLPEQLMKWGYQNSVVSALLEHYKSSKQTQSMVSNFFYQKLVYVD</sequence>
<keyword evidence="2" id="KW-1185">Reference proteome</keyword>
<reference evidence="1" key="1">
    <citation type="submission" date="2021-03" db="EMBL/GenBank/DDBJ databases">
        <title>Draft genome sequence of rust myrtle Austropuccinia psidii MF-1, a brazilian biotype.</title>
        <authorList>
            <person name="Quecine M.C."/>
            <person name="Pachon D.M.R."/>
            <person name="Bonatelli M.L."/>
            <person name="Correr F.H."/>
            <person name="Franceschini L.M."/>
            <person name="Leite T.F."/>
            <person name="Margarido G.R.A."/>
            <person name="Almeida C.A."/>
            <person name="Ferrarezi J.A."/>
            <person name="Labate C.A."/>
        </authorList>
    </citation>
    <scope>NUCLEOTIDE SEQUENCE</scope>
    <source>
        <strain evidence="1">MF-1</strain>
    </source>
</reference>
<evidence type="ECO:0000313" key="2">
    <source>
        <dbReference type="Proteomes" id="UP000765509"/>
    </source>
</evidence>
<protein>
    <submittedName>
        <fullName evidence="1">Uncharacterized protein</fullName>
    </submittedName>
</protein>
<proteinExistence type="predicted"/>
<comment type="caution">
    <text evidence="1">The sequence shown here is derived from an EMBL/GenBank/DDBJ whole genome shotgun (WGS) entry which is preliminary data.</text>
</comment>
<organism evidence="1 2">
    <name type="scientific">Austropuccinia psidii MF-1</name>
    <dbReference type="NCBI Taxonomy" id="1389203"/>
    <lineage>
        <taxon>Eukaryota</taxon>
        <taxon>Fungi</taxon>
        <taxon>Dikarya</taxon>
        <taxon>Basidiomycota</taxon>
        <taxon>Pucciniomycotina</taxon>
        <taxon>Pucciniomycetes</taxon>
        <taxon>Pucciniales</taxon>
        <taxon>Sphaerophragmiaceae</taxon>
        <taxon>Austropuccinia</taxon>
    </lineage>
</organism>
<dbReference type="AlphaFoldDB" id="A0A9Q3FPP8"/>
<dbReference type="Proteomes" id="UP000765509">
    <property type="component" value="Unassembled WGS sequence"/>
</dbReference>
<dbReference type="OrthoDB" id="8192078at2759"/>
<evidence type="ECO:0000313" key="1">
    <source>
        <dbReference type="EMBL" id="MBW0541520.1"/>
    </source>
</evidence>
<accession>A0A9Q3FPP8</accession>
<gene>
    <name evidence="1" type="ORF">O181_081235</name>
</gene>
<name>A0A9Q3FPP8_9BASI</name>